<dbReference type="Proteomes" id="UP001332243">
    <property type="component" value="Unassembled WGS sequence"/>
</dbReference>
<proteinExistence type="predicted"/>
<reference evidence="1 2" key="1">
    <citation type="submission" date="2024-01" db="EMBL/GenBank/DDBJ databases">
        <title>Genome insights into Plantactinospora sonchi sp. nov.</title>
        <authorList>
            <person name="Wang L."/>
        </authorList>
    </citation>
    <scope>NUCLEOTIDE SEQUENCE [LARGE SCALE GENOMIC DNA]</scope>
    <source>
        <strain evidence="1 2">NEAU-QY2</strain>
    </source>
</reference>
<dbReference type="InterPro" id="IPR023393">
    <property type="entry name" value="START-like_dom_sf"/>
</dbReference>
<dbReference type="RefSeq" id="WP_331212855.1">
    <property type="nucleotide sequence ID" value="NZ_JAZGQK010000003.1"/>
</dbReference>
<sequence>MTHHRARRGVSWARRDIHRPADFTPAYTESSAHGEAVIEASPRRVYAHLVDVLRWPGWVPQVRRTHVPGEIRVGAAFEIEMYGIRLDAVVSEYEPESRFGWIGSSPDLSVYQAWILLPLSPGTQVIARKVERELNTAPVRDVQAEEIYYAHQDTLLRLKRLAEDGHPSA</sequence>
<dbReference type="EMBL" id="JAZGQK010000003">
    <property type="protein sequence ID" value="MEE6257740.1"/>
    <property type="molecule type" value="Genomic_DNA"/>
</dbReference>
<organism evidence="1 2">
    <name type="scientific">Plantactinospora sonchi</name>
    <dbReference type="NCBI Taxonomy" id="1544735"/>
    <lineage>
        <taxon>Bacteria</taxon>
        <taxon>Bacillati</taxon>
        <taxon>Actinomycetota</taxon>
        <taxon>Actinomycetes</taxon>
        <taxon>Micromonosporales</taxon>
        <taxon>Micromonosporaceae</taxon>
        <taxon>Plantactinospora</taxon>
    </lineage>
</organism>
<dbReference type="SUPFAM" id="SSF55961">
    <property type="entry name" value="Bet v1-like"/>
    <property type="match status" value="1"/>
</dbReference>
<comment type="caution">
    <text evidence="1">The sequence shown here is derived from an EMBL/GenBank/DDBJ whole genome shotgun (WGS) entry which is preliminary data.</text>
</comment>
<keyword evidence="2" id="KW-1185">Reference proteome</keyword>
<name>A0ABU7RMM3_9ACTN</name>
<evidence type="ECO:0000313" key="2">
    <source>
        <dbReference type="Proteomes" id="UP001332243"/>
    </source>
</evidence>
<gene>
    <name evidence="1" type="ORF">V1633_04445</name>
</gene>
<protein>
    <submittedName>
        <fullName evidence="1">SRPBCC family protein</fullName>
    </submittedName>
</protein>
<dbReference type="Pfam" id="PF10604">
    <property type="entry name" value="Polyketide_cyc2"/>
    <property type="match status" value="1"/>
</dbReference>
<evidence type="ECO:0000313" key="1">
    <source>
        <dbReference type="EMBL" id="MEE6257740.1"/>
    </source>
</evidence>
<dbReference type="InterPro" id="IPR019587">
    <property type="entry name" value="Polyketide_cyclase/dehydratase"/>
</dbReference>
<accession>A0ABU7RMM3</accession>
<dbReference type="Gene3D" id="3.30.530.20">
    <property type="match status" value="1"/>
</dbReference>